<keyword evidence="10" id="KW-1185">Reference proteome</keyword>
<proteinExistence type="inferred from homology"/>
<dbReference type="InterPro" id="IPR052206">
    <property type="entry name" value="Retinol_saturase"/>
</dbReference>
<keyword evidence="4" id="KW-0274">FAD</keyword>
<feature type="chain" id="PRO_5043875670" description="All-trans-retinol 13,14-reductase" evidence="8">
    <location>
        <begin position="23"/>
        <end position="589"/>
    </location>
</feature>
<evidence type="ECO:0000256" key="1">
    <source>
        <dbReference type="ARBA" id="ARBA00005855"/>
    </source>
</evidence>
<comment type="caution">
    <text evidence="9">The sequence shown here is derived from an EMBL/GenBank/DDBJ whole genome shotgun (WGS) entry which is preliminary data.</text>
</comment>
<dbReference type="Proteomes" id="UP001497623">
    <property type="component" value="Unassembled WGS sequence"/>
</dbReference>
<gene>
    <name evidence="9" type="ORF">MNOR_LOCUS31114</name>
</gene>
<name>A0AAV2S457_MEGNR</name>
<organism evidence="9 10">
    <name type="scientific">Meganyctiphanes norvegica</name>
    <name type="common">Northern krill</name>
    <name type="synonym">Thysanopoda norvegica</name>
    <dbReference type="NCBI Taxonomy" id="48144"/>
    <lineage>
        <taxon>Eukaryota</taxon>
        <taxon>Metazoa</taxon>
        <taxon>Ecdysozoa</taxon>
        <taxon>Arthropoda</taxon>
        <taxon>Crustacea</taxon>
        <taxon>Multicrustacea</taxon>
        <taxon>Malacostraca</taxon>
        <taxon>Eumalacostraca</taxon>
        <taxon>Eucarida</taxon>
        <taxon>Euphausiacea</taxon>
        <taxon>Euphausiidae</taxon>
        <taxon>Meganyctiphanes</taxon>
    </lineage>
</organism>
<keyword evidence="3 8" id="KW-0732">Signal</keyword>
<sequence length="589" mass="65444">MGILIPVLVCAAVVAALLKALGYFDNRPKANNPFSHDTQTPPKPKVIDQKQRDAVLKQSYSAEKVPSELDAVIIGSGIGGMTVAAIMAKAGKKVLVLEQHDQAGGCCHTFIDKGYEFDVGIHYIGELGYQSESKTLLDQITKGQLQWADLDEKYDEIVFAEDGKEIRKYPVSLGKDVWQNDLKRRFPEEEENIDKFFKLLESVRRGFKNSMVVKLVPLWVVKLLDVTGLIHKMTNFYKWNAKSVKEVVWNVTPNQELRDIFCYCFGDYGTPPSKAGFPMQATLLTHWSKSASYPVGGASEIAFNIIPVIEEAGGKVLVRAEVTKIVIGSNGTVCGVEVKKGREVTTINTPMVISNAGVFNTFERLLPQEIATSSRLWPIVKGSEHGIGAISVFIGINASSEEIDIIHKQNYWVFNKNNIDKAFNDYAKLSREEALDVDFPLMFVSFPSTKDPEWNKKYSGHKNDFILSLKNLKLALWTSNNYLAVGDLYHHTIRLLGPVKVDPAKTLVGVILESIHWLSLMNPLSNHSYCSQGKISNLDRTPNKHRSVCNPTDSDPPAMPETSTNGNDDSTDDLPERGWVGCMGTCMAL</sequence>
<evidence type="ECO:0000313" key="10">
    <source>
        <dbReference type="Proteomes" id="UP001497623"/>
    </source>
</evidence>
<reference evidence="9 10" key="1">
    <citation type="submission" date="2024-05" db="EMBL/GenBank/DDBJ databases">
        <authorList>
            <person name="Wallberg A."/>
        </authorList>
    </citation>
    <scope>NUCLEOTIDE SEQUENCE [LARGE SCALE GENOMIC DNA]</scope>
</reference>
<dbReference type="Pfam" id="PF13450">
    <property type="entry name" value="NAD_binding_8"/>
    <property type="match status" value="1"/>
</dbReference>
<keyword evidence="5" id="KW-0521">NADP</keyword>
<evidence type="ECO:0000256" key="8">
    <source>
        <dbReference type="SAM" id="SignalP"/>
    </source>
</evidence>
<dbReference type="AlphaFoldDB" id="A0AAV2S457"/>
<keyword evidence="2" id="KW-0285">Flavoprotein</keyword>
<protein>
    <recommendedName>
        <fullName evidence="11">All-trans-retinol 13,14-reductase</fullName>
    </recommendedName>
</protein>
<feature type="region of interest" description="Disordered" evidence="7">
    <location>
        <begin position="541"/>
        <end position="576"/>
    </location>
</feature>
<evidence type="ECO:0000256" key="7">
    <source>
        <dbReference type="SAM" id="MobiDB-lite"/>
    </source>
</evidence>
<dbReference type="PANTHER" id="PTHR46091:SF3">
    <property type="entry name" value="AMINE OXIDASE DOMAIN-CONTAINING PROTEIN"/>
    <property type="match status" value="1"/>
</dbReference>
<feature type="non-terminal residue" evidence="9">
    <location>
        <position position="589"/>
    </location>
</feature>
<dbReference type="SUPFAM" id="SSF51905">
    <property type="entry name" value="FAD/NAD(P)-binding domain"/>
    <property type="match status" value="1"/>
</dbReference>
<dbReference type="InterPro" id="IPR036188">
    <property type="entry name" value="FAD/NAD-bd_sf"/>
</dbReference>
<dbReference type="EMBL" id="CAXKWB010039357">
    <property type="protein sequence ID" value="CAL4152973.1"/>
    <property type="molecule type" value="Genomic_DNA"/>
</dbReference>
<evidence type="ECO:0000256" key="4">
    <source>
        <dbReference type="ARBA" id="ARBA00022827"/>
    </source>
</evidence>
<keyword evidence="6" id="KW-0520">NAD</keyword>
<evidence type="ECO:0000313" key="9">
    <source>
        <dbReference type="EMBL" id="CAL4152973.1"/>
    </source>
</evidence>
<dbReference type="PANTHER" id="PTHR46091">
    <property type="entry name" value="BLR7054 PROTEIN"/>
    <property type="match status" value="1"/>
</dbReference>
<evidence type="ECO:0000256" key="3">
    <source>
        <dbReference type="ARBA" id="ARBA00022729"/>
    </source>
</evidence>
<feature type="signal peptide" evidence="8">
    <location>
        <begin position="1"/>
        <end position="22"/>
    </location>
</feature>
<evidence type="ECO:0000256" key="5">
    <source>
        <dbReference type="ARBA" id="ARBA00022857"/>
    </source>
</evidence>
<evidence type="ECO:0000256" key="2">
    <source>
        <dbReference type="ARBA" id="ARBA00022630"/>
    </source>
</evidence>
<dbReference type="Gene3D" id="3.50.50.60">
    <property type="entry name" value="FAD/NAD(P)-binding domain"/>
    <property type="match status" value="2"/>
</dbReference>
<comment type="similarity">
    <text evidence="1">Belongs to the carotenoid/retinoid oxidoreductase family. CrtISO subfamily.</text>
</comment>
<evidence type="ECO:0008006" key="11">
    <source>
        <dbReference type="Google" id="ProtNLM"/>
    </source>
</evidence>
<accession>A0AAV2S457</accession>
<evidence type="ECO:0000256" key="6">
    <source>
        <dbReference type="ARBA" id="ARBA00023027"/>
    </source>
</evidence>